<dbReference type="GO" id="GO:0005524">
    <property type="term" value="F:ATP binding"/>
    <property type="evidence" value="ECO:0007669"/>
    <property type="project" value="InterPro"/>
</dbReference>
<accession>A0A7R9T4B2</accession>
<dbReference type="InterPro" id="IPR000719">
    <property type="entry name" value="Prot_kinase_dom"/>
</dbReference>
<name>A0A7R9T4B2_9CHLO</name>
<dbReference type="InterPro" id="IPR004147">
    <property type="entry name" value="ABC1_dom"/>
</dbReference>
<dbReference type="SUPFAM" id="SSF56112">
    <property type="entry name" value="Protein kinase-like (PK-like)"/>
    <property type="match status" value="1"/>
</dbReference>
<dbReference type="CDD" id="cd05121">
    <property type="entry name" value="ABC1_ADCK3-like"/>
    <property type="match status" value="1"/>
</dbReference>
<organism evidence="2">
    <name type="scientific">Ostreococcus sp. 'lucimarinus'</name>
    <dbReference type="NCBI Taxonomy" id="242159"/>
    <lineage>
        <taxon>Eukaryota</taxon>
        <taxon>Viridiplantae</taxon>
        <taxon>Chlorophyta</taxon>
        <taxon>Mamiellophyceae</taxon>
        <taxon>Mamiellales</taxon>
        <taxon>Bathycoccaceae</taxon>
        <taxon>Ostreococcus</taxon>
    </lineage>
</organism>
<reference evidence="2" key="1">
    <citation type="submission" date="2021-01" db="EMBL/GenBank/DDBJ databases">
        <authorList>
            <person name="Corre E."/>
            <person name="Pelletier E."/>
            <person name="Niang G."/>
            <person name="Scheremetjew M."/>
            <person name="Finn R."/>
            <person name="Kale V."/>
            <person name="Holt S."/>
            <person name="Cochrane G."/>
            <person name="Meng A."/>
            <person name="Brown T."/>
            <person name="Cohen L."/>
        </authorList>
    </citation>
    <scope>NUCLEOTIDE SEQUENCE</scope>
    <source>
        <strain evidence="2">Clade-A-BCC118000</strain>
    </source>
</reference>
<proteinExistence type="predicted"/>
<dbReference type="AlphaFoldDB" id="A0A7R9T4B2"/>
<dbReference type="PROSITE" id="PS50011">
    <property type="entry name" value="PROTEIN_KINASE_DOM"/>
    <property type="match status" value="1"/>
</dbReference>
<dbReference type="Gene3D" id="1.10.510.10">
    <property type="entry name" value="Transferase(Phosphotransferase) domain 1"/>
    <property type="match status" value="1"/>
</dbReference>
<evidence type="ECO:0000313" key="2">
    <source>
        <dbReference type="EMBL" id="CAD8224433.1"/>
    </source>
</evidence>
<gene>
    <name evidence="2" type="ORF">OLUC0939_LOCUS5159</name>
</gene>
<dbReference type="GO" id="GO:0004672">
    <property type="term" value="F:protein kinase activity"/>
    <property type="evidence" value="ECO:0007669"/>
    <property type="project" value="InterPro"/>
</dbReference>
<sequence length="598" mass="68153">MLAGFARFLVCTIGRCFQPAPYKTFRTFLYMRVILDVKVQRLQAFLPQKYFGPCLYNQIAAVFIPNFFPGIGRLLAFYEHFLPIVFGYLKTKYITIPLKKSSQPAELLWDMRHHWGAEKCADMLQKLSGFYLKVAQVFATKQDFLPKQYIRKLAFVFESCEPVSPTEVRRIIDSNMSSSIRKQLSNVDYSPIASATIAQVHRGTMVGVEGDIVLKIKRPGSENLMKLDMSNMLLVSKILDSLNIRLPFDHISVLLEYQNEIPKEFDFHRERTMMDLLGTSIRSKFECINVPSSLPTASSNDIIAMTFMEGCSLSNFLSQESRIELGKTTLTAFAHSLLEVYAYQIFELGIFQSDPHPGNILIGRDGSLTLLDFGQVKVLSSSTRIALAQLVVALARDSPYAGELLTELGIKVDNAHRHLKSTVAYILFDTRMDLPEARMNPFDDELPLEIRQMKLSRIPQETFMLVRVVALLRGILSSLNLDIHARIFWAPYAEAFLRINKIRVTKEPKRTAEQRNPHEQMTRIADWMTARELPSTTKHLTPFALANIWSIEDLAALFSSKDTKKMEKVLKFFSCEERSKIQQNLIRSSADASCTKLV</sequence>
<dbReference type="PANTHER" id="PTHR43173:SF12">
    <property type="entry name" value="PROTEIN KINASE SUPERFAMILY PROTEIN"/>
    <property type="match status" value="1"/>
</dbReference>
<dbReference type="InterPro" id="IPR051130">
    <property type="entry name" value="Mito_struct-func_regulator"/>
</dbReference>
<evidence type="ECO:0000259" key="1">
    <source>
        <dbReference type="PROSITE" id="PS50011"/>
    </source>
</evidence>
<dbReference type="Pfam" id="PF03109">
    <property type="entry name" value="ABC1"/>
    <property type="match status" value="1"/>
</dbReference>
<dbReference type="InterPro" id="IPR011009">
    <property type="entry name" value="Kinase-like_dom_sf"/>
</dbReference>
<dbReference type="PANTHER" id="PTHR43173">
    <property type="entry name" value="ABC1 FAMILY PROTEIN"/>
    <property type="match status" value="1"/>
</dbReference>
<feature type="domain" description="Protein kinase" evidence="1">
    <location>
        <begin position="198"/>
        <end position="497"/>
    </location>
</feature>
<protein>
    <recommendedName>
        <fullName evidence="1">Protein kinase domain-containing protein</fullName>
    </recommendedName>
</protein>
<dbReference type="EMBL" id="HBDX01006000">
    <property type="protein sequence ID" value="CAD8224433.1"/>
    <property type="molecule type" value="Transcribed_RNA"/>
</dbReference>